<dbReference type="EMBL" id="PJQY01001869">
    <property type="protein sequence ID" value="PQP98791.1"/>
    <property type="molecule type" value="Genomic_DNA"/>
</dbReference>
<dbReference type="AlphaFoldDB" id="A0A314XWI6"/>
<keyword evidence="5" id="KW-1185">Reference proteome</keyword>
<keyword evidence="2" id="KW-0732">Signal</keyword>
<dbReference type="Pfam" id="PF13621">
    <property type="entry name" value="Cupin_8"/>
    <property type="match status" value="1"/>
</dbReference>
<accession>A0A314XWI6</accession>
<feature type="chain" id="PRO_5016259081" description="Cupin-like domain-containing protein" evidence="2">
    <location>
        <begin position="18"/>
        <end position="218"/>
    </location>
</feature>
<comment type="similarity">
    <text evidence="1">Belongs to the JARID1 histone demethylase family.</text>
</comment>
<dbReference type="STRING" id="2094558.A0A314XWI6"/>
<dbReference type="Gene3D" id="2.60.120.10">
    <property type="entry name" value="Jelly Rolls"/>
    <property type="match status" value="1"/>
</dbReference>
<gene>
    <name evidence="4" type="ORF">Pyn_35555</name>
</gene>
<evidence type="ECO:0000256" key="2">
    <source>
        <dbReference type="SAM" id="SignalP"/>
    </source>
</evidence>
<feature type="domain" description="Cupin-like" evidence="3">
    <location>
        <begin position="62"/>
        <end position="177"/>
    </location>
</feature>
<dbReference type="OrthoDB" id="415358at2759"/>
<dbReference type="Proteomes" id="UP000250321">
    <property type="component" value="Unassembled WGS sequence"/>
</dbReference>
<sequence>MLVLEVLLISYCNPALPLIPDTRSKDNRTSSMEEIETLWKEVRELSLGDSGRVDHLEFPPNPLQFLRDFVCQNKPCIISNATLHWPALSSWTQDSYLTGALSSADVSLHLTPHGQADALVPLDGSLCFSSAHVQRMPFPEALSLITNNESPSKLVAYAQQQNNCFLSEYSALAADCDPISHGPVRPLAASLMQSTCGLATICRQHHFIRTTMKISTLW</sequence>
<feature type="signal peptide" evidence="2">
    <location>
        <begin position="1"/>
        <end position="17"/>
    </location>
</feature>
<dbReference type="InterPro" id="IPR041667">
    <property type="entry name" value="Cupin_8"/>
</dbReference>
<proteinExistence type="inferred from homology"/>
<dbReference type="PANTHER" id="PTHR12461">
    <property type="entry name" value="HYPOXIA-INDUCIBLE FACTOR 1 ALPHA INHIBITOR-RELATED"/>
    <property type="match status" value="1"/>
</dbReference>
<organism evidence="4 5">
    <name type="scientific">Prunus yedoensis var. nudiflora</name>
    <dbReference type="NCBI Taxonomy" id="2094558"/>
    <lineage>
        <taxon>Eukaryota</taxon>
        <taxon>Viridiplantae</taxon>
        <taxon>Streptophyta</taxon>
        <taxon>Embryophyta</taxon>
        <taxon>Tracheophyta</taxon>
        <taxon>Spermatophyta</taxon>
        <taxon>Magnoliopsida</taxon>
        <taxon>eudicotyledons</taxon>
        <taxon>Gunneridae</taxon>
        <taxon>Pentapetalae</taxon>
        <taxon>rosids</taxon>
        <taxon>fabids</taxon>
        <taxon>Rosales</taxon>
        <taxon>Rosaceae</taxon>
        <taxon>Amygdaloideae</taxon>
        <taxon>Amygdaleae</taxon>
        <taxon>Prunus</taxon>
    </lineage>
</organism>
<evidence type="ECO:0000256" key="1">
    <source>
        <dbReference type="ARBA" id="ARBA00006801"/>
    </source>
</evidence>
<evidence type="ECO:0000259" key="3">
    <source>
        <dbReference type="Pfam" id="PF13621"/>
    </source>
</evidence>
<evidence type="ECO:0000313" key="4">
    <source>
        <dbReference type="EMBL" id="PQP98791.1"/>
    </source>
</evidence>
<comment type="caution">
    <text evidence="4">The sequence shown here is derived from an EMBL/GenBank/DDBJ whole genome shotgun (WGS) entry which is preliminary data.</text>
</comment>
<name>A0A314XWI6_PRUYE</name>
<evidence type="ECO:0000313" key="5">
    <source>
        <dbReference type="Proteomes" id="UP000250321"/>
    </source>
</evidence>
<dbReference type="PANTHER" id="PTHR12461:SF99">
    <property type="entry name" value="BIFUNCTIONAL PEPTIDASE AND (3S)-LYSYL HYDROXYLASE JMJD7"/>
    <property type="match status" value="1"/>
</dbReference>
<protein>
    <recommendedName>
        <fullName evidence="3">Cupin-like domain-containing protein</fullName>
    </recommendedName>
</protein>
<dbReference type="SUPFAM" id="SSF51197">
    <property type="entry name" value="Clavaminate synthase-like"/>
    <property type="match status" value="1"/>
</dbReference>
<dbReference type="InterPro" id="IPR014710">
    <property type="entry name" value="RmlC-like_jellyroll"/>
</dbReference>
<reference evidence="4 5" key="1">
    <citation type="submission" date="2018-02" db="EMBL/GenBank/DDBJ databases">
        <title>Draft genome of wild Prunus yedoensis var. nudiflora.</title>
        <authorList>
            <person name="Baek S."/>
            <person name="Kim J.-H."/>
            <person name="Choi K."/>
            <person name="Kim G.-B."/>
            <person name="Cho A."/>
            <person name="Jang H."/>
            <person name="Shin C.-H."/>
            <person name="Yu H.-J."/>
            <person name="Mun J.-H."/>
        </authorList>
    </citation>
    <scope>NUCLEOTIDE SEQUENCE [LARGE SCALE GENOMIC DNA]</scope>
    <source>
        <strain evidence="5">cv. Jeju island</strain>
        <tissue evidence="4">Leaf</tissue>
    </source>
</reference>